<name>A0AA38IJU6_9CUCU</name>
<keyword evidence="3" id="KW-0808">Transferase</keyword>
<keyword evidence="5" id="KW-1185">Reference proteome</keyword>
<evidence type="ECO:0000256" key="3">
    <source>
        <dbReference type="ARBA" id="ARBA00022679"/>
    </source>
</evidence>
<reference evidence="4" key="1">
    <citation type="journal article" date="2023" name="G3 (Bethesda)">
        <title>Whole genome assemblies of Zophobas morio and Tenebrio molitor.</title>
        <authorList>
            <person name="Kaur S."/>
            <person name="Stinson S.A."/>
            <person name="diCenzo G.C."/>
        </authorList>
    </citation>
    <scope>NUCLEOTIDE SEQUENCE</scope>
    <source>
        <strain evidence="4">QUZm001</strain>
    </source>
</reference>
<dbReference type="Proteomes" id="UP001168821">
    <property type="component" value="Unassembled WGS sequence"/>
</dbReference>
<dbReference type="AlphaFoldDB" id="A0AA38IJU6"/>
<evidence type="ECO:0000256" key="1">
    <source>
        <dbReference type="ARBA" id="ARBA00009995"/>
    </source>
</evidence>
<dbReference type="InterPro" id="IPR002213">
    <property type="entry name" value="UDP_glucos_trans"/>
</dbReference>
<organism evidence="4 5">
    <name type="scientific">Zophobas morio</name>
    <dbReference type="NCBI Taxonomy" id="2755281"/>
    <lineage>
        <taxon>Eukaryota</taxon>
        <taxon>Metazoa</taxon>
        <taxon>Ecdysozoa</taxon>
        <taxon>Arthropoda</taxon>
        <taxon>Hexapoda</taxon>
        <taxon>Insecta</taxon>
        <taxon>Pterygota</taxon>
        <taxon>Neoptera</taxon>
        <taxon>Endopterygota</taxon>
        <taxon>Coleoptera</taxon>
        <taxon>Polyphaga</taxon>
        <taxon>Cucujiformia</taxon>
        <taxon>Tenebrionidae</taxon>
        <taxon>Zophobas</taxon>
    </lineage>
</organism>
<accession>A0AA38IJU6</accession>
<gene>
    <name evidence="4" type="ORF">Zmor_010054</name>
</gene>
<dbReference type="Pfam" id="PF00201">
    <property type="entry name" value="UDPGT"/>
    <property type="match status" value="1"/>
</dbReference>
<dbReference type="EMBL" id="JALNTZ010000003">
    <property type="protein sequence ID" value="KAJ3658307.1"/>
    <property type="molecule type" value="Genomic_DNA"/>
</dbReference>
<sequence length="301" mass="34167">MSALPKVRLFAVLTILTVFPLVFSFKILIVNPFPGKSHDLPFFKLTEGLVKKGHQVSSIGHFPFGTPLANCTYVRLAKPDSVYISYFDLKSFSGSRSEKWFMMKYMKAYAETLCGDDFGADSVHRFFNETHNFDVMITLAFSGDCFFSLAHKYRVPVIGISTIFMPVWISERLGNPSNPSHVPNVVLDNMKPMGFWMKMETLFVNVYQKLFYDYFIVSTGEKIAKKYFGEDLPSLRSMAFNISFLLVNTYFTYFIPLSLVPTIAEMGGIQTGKLQKPPNVCFIFILCCYTLLGGKCTVIQI</sequence>
<dbReference type="PANTHER" id="PTHR48043:SF145">
    <property type="entry name" value="FI06409P-RELATED"/>
    <property type="match status" value="1"/>
</dbReference>
<comment type="similarity">
    <text evidence="1">Belongs to the UDP-glycosyltransferase family.</text>
</comment>
<dbReference type="GO" id="GO:0008194">
    <property type="term" value="F:UDP-glycosyltransferase activity"/>
    <property type="evidence" value="ECO:0007669"/>
    <property type="project" value="InterPro"/>
</dbReference>
<evidence type="ECO:0000313" key="4">
    <source>
        <dbReference type="EMBL" id="KAJ3658307.1"/>
    </source>
</evidence>
<protein>
    <submittedName>
        <fullName evidence="4">Uncharacterized protein</fullName>
    </submittedName>
</protein>
<keyword evidence="2" id="KW-0328">Glycosyltransferase</keyword>
<dbReference type="SUPFAM" id="SSF53756">
    <property type="entry name" value="UDP-Glycosyltransferase/glycogen phosphorylase"/>
    <property type="match status" value="1"/>
</dbReference>
<evidence type="ECO:0000256" key="2">
    <source>
        <dbReference type="ARBA" id="ARBA00022676"/>
    </source>
</evidence>
<comment type="caution">
    <text evidence="4">The sequence shown here is derived from an EMBL/GenBank/DDBJ whole genome shotgun (WGS) entry which is preliminary data.</text>
</comment>
<evidence type="ECO:0000313" key="5">
    <source>
        <dbReference type="Proteomes" id="UP001168821"/>
    </source>
</evidence>
<dbReference type="PANTHER" id="PTHR48043">
    <property type="entry name" value="EG:EG0003.4 PROTEIN-RELATED"/>
    <property type="match status" value="1"/>
</dbReference>
<dbReference type="InterPro" id="IPR050271">
    <property type="entry name" value="UDP-glycosyltransferase"/>
</dbReference>
<proteinExistence type="inferred from homology"/>